<dbReference type="Gene3D" id="1.25.10.10">
    <property type="entry name" value="Leucine-rich Repeat Variant"/>
    <property type="match status" value="1"/>
</dbReference>
<dbReference type="GO" id="GO:0006606">
    <property type="term" value="P:protein import into nucleus"/>
    <property type="evidence" value="ECO:0007669"/>
    <property type="project" value="InterPro"/>
</dbReference>
<dbReference type="InterPro" id="IPR011989">
    <property type="entry name" value="ARM-like"/>
</dbReference>
<evidence type="ECO:0000313" key="10">
    <source>
        <dbReference type="EMBL" id="VFU01691.1"/>
    </source>
</evidence>
<dbReference type="GO" id="GO:0005634">
    <property type="term" value="C:nucleus"/>
    <property type="evidence" value="ECO:0007669"/>
    <property type="project" value="UniProtKB-SubCell"/>
</dbReference>
<dbReference type="SUPFAM" id="SSF48371">
    <property type="entry name" value="ARM repeat"/>
    <property type="match status" value="2"/>
</dbReference>
<dbReference type="InterPro" id="IPR016024">
    <property type="entry name" value="ARM-type_fold"/>
</dbReference>
<dbReference type="Pfam" id="PF25780">
    <property type="entry name" value="TPR_IPO5"/>
    <property type="match status" value="1"/>
</dbReference>
<organism evidence="10 11">
    <name type="scientific">Aphanomyces stellatus</name>
    <dbReference type="NCBI Taxonomy" id="120398"/>
    <lineage>
        <taxon>Eukaryota</taxon>
        <taxon>Sar</taxon>
        <taxon>Stramenopiles</taxon>
        <taxon>Oomycota</taxon>
        <taxon>Saprolegniomycetes</taxon>
        <taxon>Saprolegniales</taxon>
        <taxon>Verrucalvaceae</taxon>
        <taxon>Aphanomyces</taxon>
    </lineage>
</organism>
<evidence type="ECO:0000256" key="5">
    <source>
        <dbReference type="ARBA" id="ARBA00022737"/>
    </source>
</evidence>
<dbReference type="InterPro" id="IPR040122">
    <property type="entry name" value="Importin_beta"/>
</dbReference>
<dbReference type="Pfam" id="PF18808">
    <property type="entry name" value="Importin_rep_4"/>
    <property type="match status" value="1"/>
</dbReference>
<dbReference type="Proteomes" id="UP000332933">
    <property type="component" value="Unassembled WGS sequence"/>
</dbReference>
<keyword evidence="11" id="KW-1185">Reference proteome</keyword>
<evidence type="ECO:0000313" key="9">
    <source>
        <dbReference type="EMBL" id="KAF0682837.1"/>
    </source>
</evidence>
<dbReference type="OrthoDB" id="543373at2759"/>
<dbReference type="GO" id="GO:0005737">
    <property type="term" value="C:cytoplasm"/>
    <property type="evidence" value="ECO:0007669"/>
    <property type="project" value="UniProtKB-SubCell"/>
</dbReference>
<reference evidence="9" key="2">
    <citation type="submission" date="2019-06" db="EMBL/GenBank/DDBJ databases">
        <title>Genomics analysis of Aphanomyces spp. identifies a new class of oomycete effector associated with host adaptation.</title>
        <authorList>
            <person name="Gaulin E."/>
        </authorList>
    </citation>
    <scope>NUCLEOTIDE SEQUENCE</scope>
    <source>
        <strain evidence="9">CBS 578.67</strain>
    </source>
</reference>
<accession>A0A485LSU1</accession>
<evidence type="ECO:0000256" key="1">
    <source>
        <dbReference type="ARBA" id="ARBA00004123"/>
    </source>
</evidence>
<evidence type="ECO:0000259" key="8">
    <source>
        <dbReference type="Pfam" id="PF25780"/>
    </source>
</evidence>
<keyword evidence="3" id="KW-0813">Transport</keyword>
<sequence>MEFREYEQMLWNLMSAENAVRNHAEAMFESMKADSDSTLLHLLQVIRSNLSDDVRGLAAVLLRRVLLRDEVSLWTNAAPSTQHSVKTDLLHVLTYETNPSIRRKLCDTVGELASSILEEGEWDELLPCMFQWITSTNVAHREAALRVFEMISMYIATCMTAYFDTTIQHLFQTSLRDGEGHVALHALRALGMLLLSLDELDERDRFQPLLPAILHALTTMHGEHKDDDLLESMEVLIELMEPHASFFKPILKELVPLMVALVSTGGGHAGDNGDSSSFGRRQLAMEVLVSIAENAASTCRRFPHNGFVEQVFPLTFHLMLDVHDDDLDDLDDDDDDISNVDVGAEALQRMSHAIGFKKALPVSFALVGQFAGQADWKYQYAALMALTQVVEIVPSAQLHAVVKHVFAHVHPEGQHPKVVSVALDALGQLATDHGPLFQEQYHEQTIAVLLEYMSLRDRAGLPWKLACHFHTHALASLRYFVDTCQPEIVEPYMESLLASLFALLNAPVTPESRNVHEHAVAALSSIAGCCGESFGRFFGMVFPPLKQMLYASLRDLQAENGQSTMLCGITLECISLVGLAVGPTVFGNEAAEILDIMTQMQHSAQYANDEILRSYLLQAWARWCKTLTCHFARYLPVVMPSLLDAAMQQAEFEVEGDDMEEDDDEDDDVQIAHINDKCVSIRTSVLEEKATACQMLSSMVADLKEAFFPYVEQVTQVLTPLMTDSVHTEIRAASISAMPWLVLSVSKHLQAGAPPTLDTLSPVVQMLEFTLGRLLNALSTEPELDLQMTIMQSIKMCIVHAVNPQEAAAPPAIELLNHAQLAQLVEGLLIVLAESFQRRAVRRARKAIEEFDDEENEEDLDNDATEAQLQFILADCLGNLAETHKTRFFPVFQETLMDKVLEMVQPHCLPEDRKLAVYLVDDVLEHCEPALAHLDTFVPLLLNCVASDYPPLRQAASYGLSLCARLAGPAFAPYLNASVELLWNLVHGADAWEPFMLNATDNAVSALGSMLLHYDGLPSTLFPQWLALLPLRGDVEESAALVQRLCAAAAVPHRLLVEDPSNVPRLLSLLAEILSLQLFEPDQPVFRDMQVALQTLRTMVPDHVMKSVWQSMSSAQQAALHALFA</sequence>
<reference evidence="10 11" key="1">
    <citation type="submission" date="2019-03" db="EMBL/GenBank/DDBJ databases">
        <authorList>
            <person name="Gaulin E."/>
            <person name="Dumas B."/>
        </authorList>
    </citation>
    <scope>NUCLEOTIDE SEQUENCE [LARGE SCALE GENOMIC DNA]</scope>
    <source>
        <strain evidence="10">CBS 568.67</strain>
    </source>
</reference>
<dbReference type="InterPro" id="IPR041653">
    <property type="entry name" value="Importin_rep_4"/>
</dbReference>
<keyword evidence="7" id="KW-0539">Nucleus</keyword>
<feature type="domain" description="IPO4/5-like TPR repeats" evidence="8">
    <location>
        <begin position="97"/>
        <end position="255"/>
    </location>
</feature>
<keyword evidence="6" id="KW-0653">Protein transport</keyword>
<evidence type="ECO:0000313" key="11">
    <source>
        <dbReference type="Proteomes" id="UP000332933"/>
    </source>
</evidence>
<dbReference type="InterPro" id="IPR057672">
    <property type="entry name" value="TPR_IPO4/5"/>
</dbReference>
<gene>
    <name evidence="10" type="primary">Aste57867_25060</name>
    <name evidence="9" type="ORF">As57867_024982</name>
    <name evidence="10" type="ORF">ASTE57867_25060</name>
</gene>
<comment type="subcellular location">
    <subcellularLocation>
        <location evidence="2">Cytoplasm</location>
    </subcellularLocation>
    <subcellularLocation>
        <location evidence="1">Nucleus</location>
    </subcellularLocation>
</comment>
<evidence type="ECO:0000256" key="3">
    <source>
        <dbReference type="ARBA" id="ARBA00022448"/>
    </source>
</evidence>
<proteinExistence type="predicted"/>
<dbReference type="Pfam" id="PF18829">
    <property type="entry name" value="Importin_rep_6"/>
    <property type="match status" value="1"/>
</dbReference>
<evidence type="ECO:0000256" key="2">
    <source>
        <dbReference type="ARBA" id="ARBA00004496"/>
    </source>
</evidence>
<dbReference type="AlphaFoldDB" id="A0A485LSU1"/>
<dbReference type="EMBL" id="CAADRA010007508">
    <property type="protein sequence ID" value="VFU01691.1"/>
    <property type="molecule type" value="Genomic_DNA"/>
</dbReference>
<keyword evidence="4" id="KW-0963">Cytoplasm</keyword>
<evidence type="ECO:0000256" key="6">
    <source>
        <dbReference type="ARBA" id="ARBA00022927"/>
    </source>
</evidence>
<protein>
    <submittedName>
        <fullName evidence="10">Aste57867_25060 protein</fullName>
    </submittedName>
</protein>
<evidence type="ECO:0000256" key="4">
    <source>
        <dbReference type="ARBA" id="ARBA00022490"/>
    </source>
</evidence>
<dbReference type="EMBL" id="VJMH01007482">
    <property type="protein sequence ID" value="KAF0682837.1"/>
    <property type="molecule type" value="Genomic_DNA"/>
</dbReference>
<name>A0A485LSU1_9STRA</name>
<dbReference type="InterPro" id="IPR041389">
    <property type="entry name" value="Importin_rep_6"/>
</dbReference>
<dbReference type="PANTHER" id="PTHR10527">
    <property type="entry name" value="IMPORTIN BETA"/>
    <property type="match status" value="1"/>
</dbReference>
<evidence type="ECO:0000256" key="7">
    <source>
        <dbReference type="ARBA" id="ARBA00023242"/>
    </source>
</evidence>
<keyword evidence="5" id="KW-0677">Repeat</keyword>